<keyword evidence="4" id="KW-1185">Reference proteome</keyword>
<evidence type="ECO:0000313" key="3">
    <source>
        <dbReference type="EMBL" id="PIM52876.1"/>
    </source>
</evidence>
<dbReference type="Gene3D" id="1.10.10.1320">
    <property type="entry name" value="Anti-sigma factor, zinc-finger domain"/>
    <property type="match status" value="1"/>
</dbReference>
<feature type="region of interest" description="Disordered" evidence="1">
    <location>
        <begin position="1"/>
        <end position="42"/>
    </location>
</feature>
<keyword evidence="2" id="KW-1133">Transmembrane helix</keyword>
<reference evidence="3 4" key="1">
    <citation type="submission" date="2017-11" db="EMBL/GenBank/DDBJ databases">
        <title>Draft genome sequence of Mitsuaria sp. HWN-4.</title>
        <authorList>
            <person name="Gundlapally S.R."/>
        </authorList>
    </citation>
    <scope>NUCLEOTIDE SEQUENCE [LARGE SCALE GENOMIC DNA]</scope>
    <source>
        <strain evidence="3 4">HWN-4</strain>
    </source>
</reference>
<dbReference type="Proteomes" id="UP000231501">
    <property type="component" value="Unassembled WGS sequence"/>
</dbReference>
<organism evidence="3 4">
    <name type="scientific">Roseateles chitinivorans</name>
    <dbReference type="NCBI Taxonomy" id="2917965"/>
    <lineage>
        <taxon>Bacteria</taxon>
        <taxon>Pseudomonadati</taxon>
        <taxon>Pseudomonadota</taxon>
        <taxon>Betaproteobacteria</taxon>
        <taxon>Burkholderiales</taxon>
        <taxon>Sphaerotilaceae</taxon>
        <taxon>Roseateles</taxon>
    </lineage>
</organism>
<dbReference type="EMBL" id="PEOG01000029">
    <property type="protein sequence ID" value="PIM52876.1"/>
    <property type="molecule type" value="Genomic_DNA"/>
</dbReference>
<feature type="compositionally biased region" description="Basic and acidic residues" evidence="1">
    <location>
        <begin position="1"/>
        <end position="36"/>
    </location>
</feature>
<proteinExistence type="predicted"/>
<feature type="region of interest" description="Disordered" evidence="1">
    <location>
        <begin position="298"/>
        <end position="321"/>
    </location>
</feature>
<protein>
    <recommendedName>
        <fullName evidence="5">Anti-sigma factor</fullName>
    </recommendedName>
</protein>
<feature type="region of interest" description="Disordered" evidence="1">
    <location>
        <begin position="114"/>
        <end position="147"/>
    </location>
</feature>
<accession>A0A2G9C8Y8</accession>
<comment type="caution">
    <text evidence="3">The sequence shown here is derived from an EMBL/GenBank/DDBJ whole genome shotgun (WGS) entry which is preliminary data.</text>
</comment>
<keyword evidence="2" id="KW-0472">Membrane</keyword>
<dbReference type="InterPro" id="IPR041916">
    <property type="entry name" value="Anti_sigma_zinc_sf"/>
</dbReference>
<keyword evidence="2" id="KW-0812">Transmembrane</keyword>
<evidence type="ECO:0000256" key="1">
    <source>
        <dbReference type="SAM" id="MobiDB-lite"/>
    </source>
</evidence>
<feature type="transmembrane region" description="Helical" evidence="2">
    <location>
        <begin position="156"/>
        <end position="178"/>
    </location>
</feature>
<dbReference type="AlphaFoldDB" id="A0A2G9C8Y8"/>
<gene>
    <name evidence="3" type="ORF">CS062_12230</name>
</gene>
<evidence type="ECO:0000256" key="2">
    <source>
        <dbReference type="SAM" id="Phobius"/>
    </source>
</evidence>
<sequence>MDSGRQRGQDGNRDRDAGRDHDREHEQDRGGDRDASLDTAQAMDDAIRVAAYVDDEMDAPERSRFEARLADDAALDAAVARERRLRARLAEAFDPVLDEPVPERLSALFADRTATTEPALDPALDLPSEPRPVPSTRPSVEPIDLGEERRRRRGGWMAWGGMAASLALGVLIGATALAPRGELERAANGGWRADGALAQALDGQLSGAPVAGSATRVGLSFLSRDGQYCRAFTVGATEAGTATAGLACRGGNTWQVRQLATIASGSASASPTASIPAASDAFRTAASPWPQALLDEMDRLREGDPLSSADERDAMRRHWRR</sequence>
<evidence type="ECO:0008006" key="5">
    <source>
        <dbReference type="Google" id="ProtNLM"/>
    </source>
</evidence>
<name>A0A2G9C8Y8_9BURK</name>
<evidence type="ECO:0000313" key="4">
    <source>
        <dbReference type="Proteomes" id="UP000231501"/>
    </source>
</evidence>